<dbReference type="EMBL" id="FNIB01000018">
    <property type="protein sequence ID" value="SDO43844.1"/>
    <property type="molecule type" value="Genomic_DNA"/>
</dbReference>
<evidence type="ECO:0000313" key="1">
    <source>
        <dbReference type="EMBL" id="SDO43844.1"/>
    </source>
</evidence>
<name>A0A5E9G464_9MICO</name>
<reference evidence="1 2" key="1">
    <citation type="submission" date="2016-10" db="EMBL/GenBank/DDBJ databases">
        <authorList>
            <person name="Varghese N."/>
            <person name="Submissions S."/>
        </authorList>
    </citation>
    <scope>NUCLEOTIDE SEQUENCE [LARGE SCALE GENOMIC DNA]</scope>
    <source>
        <strain evidence="1 2">CGMCC 1.11215</strain>
    </source>
</reference>
<proteinExistence type="predicted"/>
<evidence type="ECO:0000313" key="2">
    <source>
        <dbReference type="Proteomes" id="UP000199639"/>
    </source>
</evidence>
<dbReference type="AlphaFoldDB" id="A0A5E9G464"/>
<dbReference type="RefSeq" id="WP_158252890.1">
    <property type="nucleotide sequence ID" value="NZ_FNIB01000018.1"/>
</dbReference>
<evidence type="ECO:0008006" key="3">
    <source>
        <dbReference type="Google" id="ProtNLM"/>
    </source>
</evidence>
<organism evidence="1 2">
    <name type="scientific">Cryobacterium flavum</name>
    <dbReference type="NCBI Taxonomy" id="1424659"/>
    <lineage>
        <taxon>Bacteria</taxon>
        <taxon>Bacillati</taxon>
        <taxon>Actinomycetota</taxon>
        <taxon>Actinomycetes</taxon>
        <taxon>Micrococcales</taxon>
        <taxon>Microbacteriaceae</taxon>
        <taxon>Cryobacterium</taxon>
    </lineage>
</organism>
<protein>
    <recommendedName>
        <fullName evidence="3">Winged helix DNA-binding domain-containing protein</fullName>
    </recommendedName>
</protein>
<sequence>MRASSRWKESSPERKDSRRLTWVLPTVDGRKTLEGHLAALAQIAGSQPNAVN</sequence>
<gene>
    <name evidence="1" type="ORF">SAMN05216368_11836</name>
</gene>
<dbReference type="Proteomes" id="UP000199639">
    <property type="component" value="Unassembled WGS sequence"/>
</dbReference>
<accession>A0A5E9G464</accession>